<evidence type="ECO:0000313" key="2">
    <source>
        <dbReference type="EMBL" id="CAL1598622.1"/>
    </source>
</evidence>
<reference evidence="2 3" key="1">
    <citation type="submission" date="2024-04" db="EMBL/GenBank/DDBJ databases">
        <authorList>
            <person name="Waldvogel A.-M."/>
            <person name="Schoenle A."/>
        </authorList>
    </citation>
    <scope>NUCLEOTIDE SEQUENCE [LARGE SCALE GENOMIC DNA]</scope>
</reference>
<sequence>MPRSASWHARLRPVAACGVEQMEARCTRLLPGSRSCRGDLFKNPDMWNAEAPGACQSVSERGGGGTTPLDSEGRARYES</sequence>
<feature type="region of interest" description="Disordered" evidence="1">
    <location>
        <begin position="53"/>
        <end position="79"/>
    </location>
</feature>
<accession>A0AAV2L8G5</accession>
<protein>
    <submittedName>
        <fullName evidence="2">Uncharacterized protein</fullName>
    </submittedName>
</protein>
<dbReference type="EMBL" id="OZ035844">
    <property type="protein sequence ID" value="CAL1598622.1"/>
    <property type="molecule type" value="Genomic_DNA"/>
</dbReference>
<keyword evidence="3" id="KW-1185">Reference proteome</keyword>
<name>A0AAV2L8G5_KNICA</name>
<evidence type="ECO:0000313" key="3">
    <source>
        <dbReference type="Proteomes" id="UP001497482"/>
    </source>
</evidence>
<proteinExistence type="predicted"/>
<dbReference type="Proteomes" id="UP001497482">
    <property type="component" value="Chromosome 22"/>
</dbReference>
<dbReference type="AlphaFoldDB" id="A0AAV2L8G5"/>
<evidence type="ECO:0000256" key="1">
    <source>
        <dbReference type="SAM" id="MobiDB-lite"/>
    </source>
</evidence>
<organism evidence="2 3">
    <name type="scientific">Knipowitschia caucasica</name>
    <name type="common">Caucasian dwarf goby</name>
    <name type="synonym">Pomatoschistus caucasicus</name>
    <dbReference type="NCBI Taxonomy" id="637954"/>
    <lineage>
        <taxon>Eukaryota</taxon>
        <taxon>Metazoa</taxon>
        <taxon>Chordata</taxon>
        <taxon>Craniata</taxon>
        <taxon>Vertebrata</taxon>
        <taxon>Euteleostomi</taxon>
        <taxon>Actinopterygii</taxon>
        <taxon>Neopterygii</taxon>
        <taxon>Teleostei</taxon>
        <taxon>Neoteleostei</taxon>
        <taxon>Acanthomorphata</taxon>
        <taxon>Gobiaria</taxon>
        <taxon>Gobiiformes</taxon>
        <taxon>Gobioidei</taxon>
        <taxon>Gobiidae</taxon>
        <taxon>Gobiinae</taxon>
        <taxon>Knipowitschia</taxon>
    </lineage>
</organism>
<gene>
    <name evidence="2" type="ORF">KC01_LOCUS26989</name>
</gene>